<dbReference type="RefSeq" id="XP_020820177.1">
    <property type="nucleotide sequence ID" value="XM_020964518.1"/>
</dbReference>
<dbReference type="InterPro" id="IPR051016">
    <property type="entry name" value="Diverse_Substrate_AcTransf"/>
</dbReference>
<dbReference type="GO" id="GO:0032918">
    <property type="term" value="P:spermidine acetylation"/>
    <property type="evidence" value="ECO:0007669"/>
    <property type="project" value="TreeGrafter"/>
</dbReference>
<keyword evidence="2" id="KW-0012">Acyltransferase</keyword>
<dbReference type="AlphaFoldDB" id="A0A6P5ID83"/>
<evidence type="ECO:0000256" key="2">
    <source>
        <dbReference type="ARBA" id="ARBA00023315"/>
    </source>
</evidence>
<reference evidence="4" key="1">
    <citation type="submission" date="2025-08" db="UniProtKB">
        <authorList>
            <consortium name="RefSeq"/>
        </authorList>
    </citation>
    <scope>IDENTIFICATION</scope>
    <source>
        <tissue evidence="4">Spleen</tissue>
    </source>
</reference>
<dbReference type="PANTHER" id="PTHR10545">
    <property type="entry name" value="DIAMINE N-ACETYLTRANSFERASE"/>
    <property type="match status" value="1"/>
</dbReference>
<dbReference type="Proteomes" id="UP000515140">
    <property type="component" value="Unplaced"/>
</dbReference>
<keyword evidence="1" id="KW-0808">Transferase</keyword>
<dbReference type="InterPro" id="IPR016181">
    <property type="entry name" value="Acyl_CoA_acyltransferase"/>
</dbReference>
<dbReference type="PANTHER" id="PTHR10545:SF63">
    <property type="entry name" value="SPERMIDINE_SPERMINE N(1)-ACETYLTRANSFERASE-LIKE PROTEIN 1"/>
    <property type="match status" value="1"/>
</dbReference>
<dbReference type="SUPFAM" id="SSF55729">
    <property type="entry name" value="Acyl-CoA N-acyltransferases (Nat)"/>
    <property type="match status" value="1"/>
</dbReference>
<name>A0A6P5ID83_PHACI</name>
<dbReference type="GO" id="GO:0019809">
    <property type="term" value="F:spermidine binding"/>
    <property type="evidence" value="ECO:0007669"/>
    <property type="project" value="TreeGrafter"/>
</dbReference>
<dbReference type="Gene3D" id="3.40.630.30">
    <property type="match status" value="2"/>
</dbReference>
<dbReference type="KEGG" id="pcw:110193004"/>
<evidence type="ECO:0000313" key="3">
    <source>
        <dbReference type="Proteomes" id="UP000515140"/>
    </source>
</evidence>
<dbReference type="CTD" id="340562"/>
<gene>
    <name evidence="4" type="primary">SATL1</name>
</gene>
<dbReference type="GO" id="GO:0004145">
    <property type="term" value="F:diamine N-acetyltransferase activity"/>
    <property type="evidence" value="ECO:0007669"/>
    <property type="project" value="TreeGrafter"/>
</dbReference>
<protein>
    <submittedName>
        <fullName evidence="4">Spermidine/spermine N(1)-acetyltransferase-like protein 1</fullName>
    </submittedName>
</protein>
<dbReference type="InParanoid" id="A0A6P5ID83"/>
<proteinExistence type="predicted"/>
<sequence>MSTFRVRPARAQDCPDILRLIKELAAYGNALDAVKLTIIDLLKDGFGDHPLYYCLIAEVPDEAELTGLGIGPEILRKLSQIAITNGCSCMNFLVVIWNQTSTEYYTRRGALDLSSQEGWHLFWFNKKELLQMANEK</sequence>
<keyword evidence="3" id="KW-1185">Reference proteome</keyword>
<evidence type="ECO:0000256" key="1">
    <source>
        <dbReference type="ARBA" id="ARBA00022679"/>
    </source>
</evidence>
<dbReference type="GeneID" id="110193004"/>
<evidence type="ECO:0000313" key="4">
    <source>
        <dbReference type="RefSeq" id="XP_020820177.1"/>
    </source>
</evidence>
<accession>A0A6P5ID83</accession>
<organism evidence="3 4">
    <name type="scientific">Phascolarctos cinereus</name>
    <name type="common">Koala</name>
    <dbReference type="NCBI Taxonomy" id="38626"/>
    <lineage>
        <taxon>Eukaryota</taxon>
        <taxon>Metazoa</taxon>
        <taxon>Chordata</taxon>
        <taxon>Craniata</taxon>
        <taxon>Vertebrata</taxon>
        <taxon>Euteleostomi</taxon>
        <taxon>Mammalia</taxon>
        <taxon>Metatheria</taxon>
        <taxon>Diprotodontia</taxon>
        <taxon>Phascolarctidae</taxon>
        <taxon>Phascolarctos</taxon>
    </lineage>
</organism>